<evidence type="ECO:0000256" key="2">
    <source>
        <dbReference type="SAM" id="SignalP"/>
    </source>
</evidence>
<evidence type="ECO:0000313" key="4">
    <source>
        <dbReference type="Proteomes" id="UP000789390"/>
    </source>
</evidence>
<keyword evidence="2" id="KW-0732">Signal</keyword>
<sequence>MVKTSFVALAVFVACAVHVHGASDDVEVAWENFQAHHPLTRNPNGNYKTQRKLCKDPRYDREAQKE</sequence>
<proteinExistence type="predicted"/>
<name>A0A8J2S1F4_9CRUS</name>
<feature type="region of interest" description="Disordered" evidence="1">
    <location>
        <begin position="39"/>
        <end position="66"/>
    </location>
</feature>
<dbReference type="PROSITE" id="PS51257">
    <property type="entry name" value="PROKAR_LIPOPROTEIN"/>
    <property type="match status" value="1"/>
</dbReference>
<protein>
    <submittedName>
        <fullName evidence="3">Uncharacterized protein</fullName>
    </submittedName>
</protein>
<dbReference type="AlphaFoldDB" id="A0A8J2S1F4"/>
<reference evidence="3" key="1">
    <citation type="submission" date="2021-11" db="EMBL/GenBank/DDBJ databases">
        <authorList>
            <person name="Schell T."/>
        </authorList>
    </citation>
    <scope>NUCLEOTIDE SEQUENCE</scope>
    <source>
        <strain evidence="3">M5</strain>
    </source>
</reference>
<dbReference type="Proteomes" id="UP000789390">
    <property type="component" value="Unassembled WGS sequence"/>
</dbReference>
<gene>
    <name evidence="3" type="ORF">DGAL_LOCUS16157</name>
</gene>
<dbReference type="EMBL" id="CAKKLH010000325">
    <property type="protein sequence ID" value="CAH0112442.1"/>
    <property type="molecule type" value="Genomic_DNA"/>
</dbReference>
<feature type="compositionally biased region" description="Basic and acidic residues" evidence="1">
    <location>
        <begin position="53"/>
        <end position="66"/>
    </location>
</feature>
<keyword evidence="4" id="KW-1185">Reference proteome</keyword>
<feature type="signal peptide" evidence="2">
    <location>
        <begin position="1"/>
        <end position="21"/>
    </location>
</feature>
<feature type="chain" id="PRO_5035167923" evidence="2">
    <location>
        <begin position="22"/>
        <end position="66"/>
    </location>
</feature>
<organism evidence="3 4">
    <name type="scientific">Daphnia galeata</name>
    <dbReference type="NCBI Taxonomy" id="27404"/>
    <lineage>
        <taxon>Eukaryota</taxon>
        <taxon>Metazoa</taxon>
        <taxon>Ecdysozoa</taxon>
        <taxon>Arthropoda</taxon>
        <taxon>Crustacea</taxon>
        <taxon>Branchiopoda</taxon>
        <taxon>Diplostraca</taxon>
        <taxon>Cladocera</taxon>
        <taxon>Anomopoda</taxon>
        <taxon>Daphniidae</taxon>
        <taxon>Daphnia</taxon>
    </lineage>
</organism>
<accession>A0A8J2S1F4</accession>
<evidence type="ECO:0000256" key="1">
    <source>
        <dbReference type="SAM" id="MobiDB-lite"/>
    </source>
</evidence>
<evidence type="ECO:0000313" key="3">
    <source>
        <dbReference type="EMBL" id="CAH0112442.1"/>
    </source>
</evidence>
<comment type="caution">
    <text evidence="3">The sequence shown here is derived from an EMBL/GenBank/DDBJ whole genome shotgun (WGS) entry which is preliminary data.</text>
</comment>